<dbReference type="FunFam" id="2.40.370.10:FF:000001">
    <property type="entry name" value="Survival factor 1"/>
    <property type="match status" value="1"/>
</dbReference>
<evidence type="ECO:0000256" key="3">
    <source>
        <dbReference type="ARBA" id="ARBA00004496"/>
    </source>
</evidence>
<evidence type="ECO:0000256" key="9">
    <source>
        <dbReference type="ARBA" id="ARBA00023055"/>
    </source>
</evidence>
<dbReference type="STRING" id="1448308.A0A2T2N9S3"/>
<comment type="subcellular location">
    <subcellularLocation>
        <location evidence="3">Cytoplasm</location>
    </subcellularLocation>
    <subcellularLocation>
        <location evidence="2">Endoplasmic reticulum membrane</location>
        <topology evidence="2">Peripheral membrane protein</topology>
    </subcellularLocation>
    <subcellularLocation>
        <location evidence="12">Golgi apparatus</location>
        <location evidence="12">cis-Golgi network membrane</location>
        <topology evidence="12">Peripheral membrane protein</topology>
    </subcellularLocation>
    <subcellularLocation>
        <location evidence="1">Nucleus</location>
    </subcellularLocation>
</comment>
<evidence type="ECO:0000256" key="8">
    <source>
        <dbReference type="ARBA" id="ARBA00023034"/>
    </source>
</evidence>
<keyword evidence="20" id="KW-1185">Reference proteome</keyword>
<evidence type="ECO:0000256" key="1">
    <source>
        <dbReference type="ARBA" id="ARBA00004123"/>
    </source>
</evidence>
<evidence type="ECO:0000259" key="17">
    <source>
        <dbReference type="Pfam" id="PF08622"/>
    </source>
</evidence>
<dbReference type="GO" id="GO:0005634">
    <property type="term" value="C:nucleus"/>
    <property type="evidence" value="ECO:0007669"/>
    <property type="project" value="UniProtKB-SubCell"/>
</dbReference>
<dbReference type="Pfam" id="PF08622">
    <property type="entry name" value="Svf1"/>
    <property type="match status" value="1"/>
</dbReference>
<evidence type="ECO:0000256" key="16">
    <source>
        <dbReference type="ARBA" id="ARBA00081132"/>
    </source>
</evidence>
<feature type="domain" description="Svf1-like C-terminal" evidence="18">
    <location>
        <begin position="216"/>
        <end position="377"/>
    </location>
</feature>
<proteinExistence type="inferred from homology"/>
<dbReference type="GO" id="GO:0006979">
    <property type="term" value="P:response to oxidative stress"/>
    <property type="evidence" value="ECO:0007669"/>
    <property type="project" value="InterPro"/>
</dbReference>
<keyword evidence="8" id="KW-0333">Golgi apparatus</keyword>
<evidence type="ECO:0000256" key="14">
    <source>
        <dbReference type="ARBA" id="ARBA00069547"/>
    </source>
</evidence>
<evidence type="ECO:0000256" key="4">
    <source>
        <dbReference type="ARBA" id="ARBA00009069"/>
    </source>
</evidence>
<dbReference type="GO" id="GO:0005789">
    <property type="term" value="C:endoplasmic reticulum membrane"/>
    <property type="evidence" value="ECO:0007669"/>
    <property type="project" value="UniProtKB-SubCell"/>
</dbReference>
<dbReference type="InterPro" id="IPR023374">
    <property type="entry name" value="AttH-like_dom_sf"/>
</dbReference>
<evidence type="ECO:0000256" key="6">
    <source>
        <dbReference type="ARBA" id="ARBA00022490"/>
    </source>
</evidence>
<dbReference type="GO" id="GO:0006869">
    <property type="term" value="P:lipid transport"/>
    <property type="evidence" value="ECO:0007669"/>
    <property type="project" value="UniProtKB-KW"/>
</dbReference>
<comment type="similarity">
    <text evidence="4">Belongs to the SVF1 family.</text>
</comment>
<keyword evidence="5" id="KW-0813">Transport</keyword>
<gene>
    <name evidence="19" type="ORF">BS50DRAFT_603707</name>
</gene>
<dbReference type="SUPFAM" id="SSF159245">
    <property type="entry name" value="AttH-like"/>
    <property type="match status" value="1"/>
</dbReference>
<dbReference type="InterPro" id="IPR051385">
    <property type="entry name" value="Ceramide-binding_SVF1"/>
</dbReference>
<keyword evidence="7" id="KW-0256">Endoplasmic reticulum</keyword>
<dbReference type="GO" id="GO:0005794">
    <property type="term" value="C:Golgi apparatus"/>
    <property type="evidence" value="ECO:0007669"/>
    <property type="project" value="UniProtKB-SubCell"/>
</dbReference>
<evidence type="ECO:0000256" key="15">
    <source>
        <dbReference type="ARBA" id="ARBA00073016"/>
    </source>
</evidence>
<organism evidence="19 20">
    <name type="scientific">Corynespora cassiicola Philippines</name>
    <dbReference type="NCBI Taxonomy" id="1448308"/>
    <lineage>
        <taxon>Eukaryota</taxon>
        <taxon>Fungi</taxon>
        <taxon>Dikarya</taxon>
        <taxon>Ascomycota</taxon>
        <taxon>Pezizomycotina</taxon>
        <taxon>Dothideomycetes</taxon>
        <taxon>Pleosporomycetidae</taxon>
        <taxon>Pleosporales</taxon>
        <taxon>Corynesporascaceae</taxon>
        <taxon>Corynespora</taxon>
    </lineage>
</organism>
<protein>
    <recommendedName>
        <fullName evidence="15">Ceramide-binding protein SVF1</fullName>
    </recommendedName>
    <alternativeName>
        <fullName evidence="14">Ceramide-binding protein svf1</fullName>
    </alternativeName>
    <alternativeName>
        <fullName evidence="16">Survival factor 1</fullName>
    </alternativeName>
</protein>
<evidence type="ECO:0000256" key="13">
    <source>
        <dbReference type="ARBA" id="ARBA00058755"/>
    </source>
</evidence>
<feature type="domain" description="Svf1-like N-terminal" evidence="17">
    <location>
        <begin position="55"/>
        <end position="214"/>
    </location>
</feature>
<evidence type="ECO:0000256" key="10">
    <source>
        <dbReference type="ARBA" id="ARBA00023136"/>
    </source>
</evidence>
<dbReference type="Gene3D" id="2.40.370.10">
    <property type="entry name" value="AttH-like domain"/>
    <property type="match status" value="1"/>
</dbReference>
<dbReference type="AlphaFoldDB" id="A0A2T2N9S3"/>
<keyword evidence="10" id="KW-0472">Membrane</keyword>
<evidence type="ECO:0000256" key="7">
    <source>
        <dbReference type="ARBA" id="ARBA00022824"/>
    </source>
</evidence>
<dbReference type="EMBL" id="KZ678142">
    <property type="protein sequence ID" value="PSN62202.1"/>
    <property type="molecule type" value="Genomic_DNA"/>
</dbReference>
<dbReference type="InterPro" id="IPR013931">
    <property type="entry name" value="Svf1-like_N"/>
</dbReference>
<dbReference type="OrthoDB" id="2590239at2759"/>
<name>A0A2T2N9S3_CORCC</name>
<evidence type="ECO:0000256" key="11">
    <source>
        <dbReference type="ARBA" id="ARBA00023242"/>
    </source>
</evidence>
<dbReference type="PANTHER" id="PTHR47107:SF1">
    <property type="entry name" value="CERAMIDE-BINDING PROTEIN SVF1-RELATED"/>
    <property type="match status" value="1"/>
</dbReference>
<evidence type="ECO:0000256" key="2">
    <source>
        <dbReference type="ARBA" id="ARBA00004406"/>
    </source>
</evidence>
<dbReference type="Proteomes" id="UP000240883">
    <property type="component" value="Unassembled WGS sequence"/>
</dbReference>
<evidence type="ECO:0000259" key="18">
    <source>
        <dbReference type="Pfam" id="PF17187"/>
    </source>
</evidence>
<evidence type="ECO:0000313" key="20">
    <source>
        <dbReference type="Proteomes" id="UP000240883"/>
    </source>
</evidence>
<evidence type="ECO:0000256" key="12">
    <source>
        <dbReference type="ARBA" id="ARBA00046302"/>
    </source>
</evidence>
<dbReference type="Pfam" id="PF17187">
    <property type="entry name" value="Svf1_C"/>
    <property type="match status" value="1"/>
</dbReference>
<dbReference type="PANTHER" id="PTHR47107">
    <property type="entry name" value="SVF1-LIKE PROTEIN YDR222W-RELATED"/>
    <property type="match status" value="1"/>
</dbReference>
<evidence type="ECO:0000313" key="19">
    <source>
        <dbReference type="EMBL" id="PSN62202.1"/>
    </source>
</evidence>
<comment type="function">
    <text evidence="13">Ceramide-binding protein that may transfer ceramides from the endoplasmic reticulum membrane to the cis-Golgi network membrane, and is thereby required for the biosynthesis of complex sphingolipids.</text>
</comment>
<sequence length="377" mass="41502">MFNWAKQQLAYVAGTQEPEYGPDAIQPVGKNAGDPAFTELAKKDLRWSLIEYTNVETQTFYFFADSGHIGFVQVIYSNVAGLRITCQFNCKIFYPNNDKPFLWASDPLENYGFDEDQFSFYADGVSVELSEDGSFYTIKSAVNEGSLVNLKFTRAAPGFVGGKDGITNYGTDPKNPWGSMRHAFWPRCTVEGSVITKDGEIDLKGRGNFNHALQGMKPHHAAARWNFVNFQSPTYSAILMEFTTPASYAHTVVRVSGVATDGKLLYAGTSGDVKHTETKQDADNDWPAPTAASYHWEGKSEDGKEVSADLAGSLGALWDRVDVMAEVPGFVKTIVASAAGTKPYIYQYAPKLTIKVKVGDEVKEEEGILFTEATFIS</sequence>
<evidence type="ECO:0000256" key="5">
    <source>
        <dbReference type="ARBA" id="ARBA00022448"/>
    </source>
</evidence>
<keyword evidence="9" id="KW-0445">Lipid transport</keyword>
<dbReference type="InterPro" id="IPR033394">
    <property type="entry name" value="Svf1-like_C"/>
</dbReference>
<accession>A0A2T2N9S3</accession>
<reference evidence="19 20" key="1">
    <citation type="journal article" date="2018" name="Front. Microbiol.">
        <title>Genome-Wide Analysis of Corynespora cassiicola Leaf Fall Disease Putative Effectors.</title>
        <authorList>
            <person name="Lopez D."/>
            <person name="Ribeiro S."/>
            <person name="Label P."/>
            <person name="Fumanal B."/>
            <person name="Venisse J.S."/>
            <person name="Kohler A."/>
            <person name="de Oliveira R.R."/>
            <person name="Labutti K."/>
            <person name="Lipzen A."/>
            <person name="Lail K."/>
            <person name="Bauer D."/>
            <person name="Ohm R.A."/>
            <person name="Barry K.W."/>
            <person name="Spatafora J."/>
            <person name="Grigoriev I.V."/>
            <person name="Martin F.M."/>
            <person name="Pujade-Renaud V."/>
        </authorList>
    </citation>
    <scope>NUCLEOTIDE SEQUENCE [LARGE SCALE GENOMIC DNA]</scope>
    <source>
        <strain evidence="19 20">Philippines</strain>
    </source>
</reference>
<keyword evidence="11" id="KW-0539">Nucleus</keyword>
<keyword evidence="6" id="KW-0963">Cytoplasm</keyword>